<evidence type="ECO:0008006" key="3">
    <source>
        <dbReference type="Google" id="ProtNLM"/>
    </source>
</evidence>
<evidence type="ECO:0000313" key="2">
    <source>
        <dbReference type="Proteomes" id="UP000499080"/>
    </source>
</evidence>
<organism evidence="1 2">
    <name type="scientific">Araneus ventricosus</name>
    <name type="common">Orbweaver spider</name>
    <name type="synonym">Epeira ventricosa</name>
    <dbReference type="NCBI Taxonomy" id="182803"/>
    <lineage>
        <taxon>Eukaryota</taxon>
        <taxon>Metazoa</taxon>
        <taxon>Ecdysozoa</taxon>
        <taxon>Arthropoda</taxon>
        <taxon>Chelicerata</taxon>
        <taxon>Arachnida</taxon>
        <taxon>Araneae</taxon>
        <taxon>Araneomorphae</taxon>
        <taxon>Entelegynae</taxon>
        <taxon>Araneoidea</taxon>
        <taxon>Araneidae</taxon>
        <taxon>Araneus</taxon>
    </lineage>
</organism>
<protein>
    <recommendedName>
        <fullName evidence="3">DUF4219 domain-containing protein</fullName>
    </recommendedName>
</protein>
<dbReference type="Proteomes" id="UP000499080">
    <property type="component" value="Unassembled WGS sequence"/>
</dbReference>
<reference evidence="1 2" key="1">
    <citation type="journal article" date="2019" name="Sci. Rep.">
        <title>Orb-weaving spider Araneus ventricosus genome elucidates the spidroin gene catalogue.</title>
        <authorList>
            <person name="Kono N."/>
            <person name="Nakamura H."/>
            <person name="Ohtoshi R."/>
            <person name="Moran D.A.P."/>
            <person name="Shinohara A."/>
            <person name="Yoshida Y."/>
            <person name="Fujiwara M."/>
            <person name="Mori M."/>
            <person name="Tomita M."/>
            <person name="Arakawa K."/>
        </authorList>
    </citation>
    <scope>NUCLEOTIDE SEQUENCE [LARGE SCALE GENOMIC DNA]</scope>
</reference>
<proteinExistence type="predicted"/>
<comment type="caution">
    <text evidence="1">The sequence shown here is derived from an EMBL/GenBank/DDBJ whole genome shotgun (WGS) entry which is preliminary data.</text>
</comment>
<accession>A0A4Y2UH48</accession>
<dbReference type="Pfam" id="PF14223">
    <property type="entry name" value="Retrotran_gag_2"/>
    <property type="match status" value="1"/>
</dbReference>
<dbReference type="AlphaFoldDB" id="A0A4Y2UH48"/>
<name>A0A4Y2UH48_ARAVE</name>
<sequence length="182" mass="21399">MEVNSSIPVLKPNNWSTWKRDMQVILMHYGCWQFILKTEPVDSDVGSTCKEKYDFQLRKDRTFTLIYTNINPELKSLISDTTDGAVAWKILKDHFEPMTRARVIQLLDEFFGTKYQPVEDVGIFLCRVNTEAARLQEAGYKVDDLYLGFQMIRYLPQEFQSTDLQMEKREIYCRKDRSGTNT</sequence>
<dbReference type="EMBL" id="BGPR01036975">
    <property type="protein sequence ID" value="GBO12435.1"/>
    <property type="molecule type" value="Genomic_DNA"/>
</dbReference>
<evidence type="ECO:0000313" key="1">
    <source>
        <dbReference type="EMBL" id="GBO12435.1"/>
    </source>
</evidence>
<keyword evidence="2" id="KW-1185">Reference proteome</keyword>
<gene>
    <name evidence="1" type="ORF">AVEN_170856_1</name>
</gene>